<dbReference type="EMBL" id="JRPE02000002">
    <property type="protein sequence ID" value="TLD93441.1"/>
    <property type="molecule type" value="Genomic_DNA"/>
</dbReference>
<dbReference type="GO" id="GO:0046104">
    <property type="term" value="P:thymidine metabolic process"/>
    <property type="evidence" value="ECO:0007669"/>
    <property type="project" value="TreeGrafter"/>
</dbReference>
<evidence type="ECO:0000256" key="2">
    <source>
        <dbReference type="ARBA" id="ARBA00012118"/>
    </source>
</evidence>
<dbReference type="GO" id="GO:0071897">
    <property type="term" value="P:DNA biosynthetic process"/>
    <property type="evidence" value="ECO:0007669"/>
    <property type="project" value="UniProtKB-KW"/>
</dbReference>
<evidence type="ECO:0000256" key="8">
    <source>
        <dbReference type="RuleBase" id="RU000544"/>
    </source>
</evidence>
<comment type="catalytic activity">
    <reaction evidence="8">
        <text>thymidine + ATP = dTMP + ADP + H(+)</text>
        <dbReference type="Rhea" id="RHEA:19129"/>
        <dbReference type="ChEBI" id="CHEBI:15378"/>
        <dbReference type="ChEBI" id="CHEBI:17748"/>
        <dbReference type="ChEBI" id="CHEBI:30616"/>
        <dbReference type="ChEBI" id="CHEBI:63528"/>
        <dbReference type="ChEBI" id="CHEBI:456216"/>
        <dbReference type="EC" id="2.7.1.21"/>
    </reaction>
</comment>
<name>A0A4U8T200_9HELI</name>
<evidence type="ECO:0000256" key="1">
    <source>
        <dbReference type="ARBA" id="ARBA00007587"/>
    </source>
</evidence>
<evidence type="ECO:0000256" key="5">
    <source>
        <dbReference type="ARBA" id="ARBA00022741"/>
    </source>
</evidence>
<evidence type="ECO:0000313" key="11">
    <source>
        <dbReference type="Proteomes" id="UP000029921"/>
    </source>
</evidence>
<evidence type="ECO:0000256" key="9">
    <source>
        <dbReference type="RuleBase" id="RU004165"/>
    </source>
</evidence>
<evidence type="ECO:0000256" key="4">
    <source>
        <dbReference type="ARBA" id="ARBA00022679"/>
    </source>
</evidence>
<protein>
    <recommendedName>
        <fullName evidence="2 8">Thymidine kinase</fullName>
        <ecNumber evidence="2 8">2.7.1.21</ecNumber>
    </recommendedName>
</protein>
<sequence>MIHLILGSMKAGKSKMLLEEYARLSAENPDKSIVFVRSRRDKRDFITRDTSIDTSNIKLVNDREKPIDSDIILVDEAQFIEKPFIDFLLATRDKKTIIAAGLQSDVFGRMWGSISRLMAHSTKLTLLLAHCDVCGKENSALNHIGDGLVGDNYLVLCDECFKNKKGERMQIMENGDIYLSQLMPDPLIRQSFKSYVRGRANVPLKKIGNRVVINAESAHKVLEYAKKHPVLSYEIESPTKISLEILEKTFA</sequence>
<dbReference type="GO" id="GO:0004797">
    <property type="term" value="F:thymidine kinase activity"/>
    <property type="evidence" value="ECO:0007669"/>
    <property type="project" value="UniProtKB-EC"/>
</dbReference>
<keyword evidence="7 8" id="KW-0067">ATP-binding</keyword>
<comment type="caution">
    <text evidence="10">The sequence shown here is derived from an EMBL/GenBank/DDBJ whole genome shotgun (WGS) entry which is preliminary data.</text>
</comment>
<dbReference type="AlphaFoldDB" id="A0A4U8T200"/>
<organism evidence="10 11">
    <name type="scientific">Helicobacter magdeburgensis</name>
    <dbReference type="NCBI Taxonomy" id="471858"/>
    <lineage>
        <taxon>Bacteria</taxon>
        <taxon>Pseudomonadati</taxon>
        <taxon>Campylobacterota</taxon>
        <taxon>Epsilonproteobacteria</taxon>
        <taxon>Campylobacterales</taxon>
        <taxon>Helicobacteraceae</taxon>
        <taxon>Helicobacter</taxon>
    </lineage>
</organism>
<keyword evidence="3 8" id="KW-0237">DNA synthesis</keyword>
<accession>A0A4U8T200</accession>
<evidence type="ECO:0000256" key="3">
    <source>
        <dbReference type="ARBA" id="ARBA00022634"/>
    </source>
</evidence>
<keyword evidence="4 8" id="KW-0808">Transferase</keyword>
<dbReference type="SUPFAM" id="SSF52540">
    <property type="entry name" value="P-loop containing nucleoside triphosphate hydrolases"/>
    <property type="match status" value="1"/>
</dbReference>
<dbReference type="GO" id="GO:0005524">
    <property type="term" value="F:ATP binding"/>
    <property type="evidence" value="ECO:0007669"/>
    <property type="project" value="UniProtKB-KW"/>
</dbReference>
<dbReference type="Proteomes" id="UP000029921">
    <property type="component" value="Unassembled WGS sequence"/>
</dbReference>
<dbReference type="InterPro" id="IPR027417">
    <property type="entry name" value="P-loop_NTPase"/>
</dbReference>
<dbReference type="Gene3D" id="3.40.50.300">
    <property type="entry name" value="P-loop containing nucleotide triphosphate hydrolases"/>
    <property type="match status" value="1"/>
</dbReference>
<keyword evidence="6 8" id="KW-0418">Kinase</keyword>
<dbReference type="EC" id="2.7.1.21" evidence="2 8"/>
<dbReference type="Pfam" id="PF00265">
    <property type="entry name" value="TK"/>
    <property type="match status" value="1"/>
</dbReference>
<reference evidence="10 11" key="1">
    <citation type="journal article" date="2014" name="Genome Announc.">
        <title>Draft genome sequences of eight enterohepatic helicobacter species isolated from both laboratory and wild rodents.</title>
        <authorList>
            <person name="Sheh A."/>
            <person name="Shen Z."/>
            <person name="Fox J.G."/>
        </authorList>
    </citation>
    <scope>NUCLEOTIDE SEQUENCE [LARGE SCALE GENOMIC DNA]</scope>
    <source>
        <strain evidence="10 11">MIT 96-1001</strain>
    </source>
</reference>
<gene>
    <name evidence="10" type="ORF">LS74_001555</name>
</gene>
<keyword evidence="11" id="KW-1185">Reference proteome</keyword>
<dbReference type="InterPro" id="IPR001267">
    <property type="entry name" value="Thymidine_kinase"/>
</dbReference>
<proteinExistence type="inferred from homology"/>
<evidence type="ECO:0000256" key="6">
    <source>
        <dbReference type="ARBA" id="ARBA00022777"/>
    </source>
</evidence>
<dbReference type="PANTHER" id="PTHR11441">
    <property type="entry name" value="THYMIDINE KINASE"/>
    <property type="match status" value="1"/>
</dbReference>
<evidence type="ECO:0000313" key="10">
    <source>
        <dbReference type="EMBL" id="TLD93441.1"/>
    </source>
</evidence>
<dbReference type="RefSeq" id="WP_138128707.1">
    <property type="nucleotide sequence ID" value="NZ_JRPE02000002.1"/>
</dbReference>
<dbReference type="PANTHER" id="PTHR11441:SF0">
    <property type="entry name" value="THYMIDINE KINASE, CYTOSOLIC"/>
    <property type="match status" value="1"/>
</dbReference>
<keyword evidence="5 8" id="KW-0547">Nucleotide-binding</keyword>
<evidence type="ECO:0000256" key="7">
    <source>
        <dbReference type="ARBA" id="ARBA00022840"/>
    </source>
</evidence>
<comment type="similarity">
    <text evidence="1 9">Belongs to the thymidine kinase family.</text>
</comment>